<organism evidence="1 2">
    <name type="scientific">Mycoplasma haemofelis (strain Ohio2)</name>
    <dbReference type="NCBI Taxonomy" id="859194"/>
    <lineage>
        <taxon>Bacteria</taxon>
        <taxon>Bacillati</taxon>
        <taxon>Mycoplasmatota</taxon>
        <taxon>Mollicutes</taxon>
        <taxon>Mycoplasmataceae</taxon>
        <taxon>Mycoplasma</taxon>
    </lineage>
</organism>
<dbReference type="EMBL" id="CP002808">
    <property type="protein sequence ID" value="AEG73450.1"/>
    <property type="molecule type" value="Genomic_DNA"/>
</dbReference>
<dbReference type="Proteomes" id="UP000007952">
    <property type="component" value="Chromosome"/>
</dbReference>
<dbReference type="KEGG" id="mhf:MHF_1210"/>
<accession>F6FFN2</accession>
<reference key="2">
    <citation type="submission" date="2011-05" db="EMBL/GenBank/DDBJ databases">
        <title>The Genome of Mycoplasma haemofelis Strain Ohio2, a pathogenic hemoplasma of the cat.</title>
        <authorList>
            <person name="Santos A.P."/>
            <person name="Guimaraes A.M.S."/>
            <person name="SanMiguel P.J."/>
            <person name="Martin S.W."/>
            <person name="Messick J.B."/>
        </authorList>
    </citation>
    <scope>NUCLEOTIDE SEQUENCE</scope>
    <source>
        <strain>Ohio2</strain>
    </source>
</reference>
<gene>
    <name evidence="1" type="ordered locus">MHF_1210</name>
</gene>
<evidence type="ECO:0000313" key="1">
    <source>
        <dbReference type="EMBL" id="AEG73450.1"/>
    </source>
</evidence>
<dbReference type="HOGENOM" id="CLU_098620_0_0_14"/>
<name>F6FFN2_MYCHI</name>
<evidence type="ECO:0000313" key="2">
    <source>
        <dbReference type="Proteomes" id="UP000007952"/>
    </source>
</evidence>
<protein>
    <submittedName>
        <fullName evidence="1">Uncharacterized protein</fullName>
    </submittedName>
</protein>
<reference evidence="1 2" key="1">
    <citation type="journal article" date="2011" name="J. Bacteriol.">
        <title>Complete genome sequences of two hemotropic Mycoplasmas, Mycoplasma haemofelis strain Ohio2 and Mycoplasma suis strain Illinois.</title>
        <authorList>
            <person name="Messick J.B."/>
            <person name="Santos A.P."/>
            <person name="Guimaraes A.M."/>
        </authorList>
    </citation>
    <scope>NUCLEOTIDE SEQUENCE [LARGE SCALE GENOMIC DNA]</scope>
    <source>
        <strain evidence="1 2">Ohio2</strain>
    </source>
</reference>
<dbReference type="AlphaFoldDB" id="F6FFN2"/>
<sequence>MEIMEPKILGLMGGVGAVGAGGAYLAVANSSKEGQLISELIRSEAFVKPLTKNDKDNAKWNEAWKRYRDAHKVSSSGSEYKDRDIWGLSEWGSKRSGNDAFDEFKNKCEEKSRLKVDSDSQEYRDFKNYCARPKTVSELIGEEGKVTLLKKDGGNNGDWNAAWEVYRKANLKDGQTSEYKDQDIWSVQNWSTDKSSGDAKEHYKTKCEEKANLDIDVNQGLKDSNFINVKNWCTKAS</sequence>
<dbReference type="STRING" id="859194.MHF_1210"/>
<proteinExistence type="predicted"/>